<gene>
    <name evidence="1" type="ORF">K488DRAFT_58924</name>
</gene>
<proteinExistence type="predicted"/>
<comment type="caution">
    <text evidence="1">The sequence shown here is derived from an EMBL/GenBank/DDBJ whole genome shotgun (WGS) entry which is preliminary data.</text>
</comment>
<evidence type="ECO:0000313" key="1">
    <source>
        <dbReference type="EMBL" id="KAI0028314.1"/>
    </source>
</evidence>
<evidence type="ECO:0000313" key="2">
    <source>
        <dbReference type="Proteomes" id="UP000814128"/>
    </source>
</evidence>
<keyword evidence="2" id="KW-1185">Reference proteome</keyword>
<organism evidence="1 2">
    <name type="scientific">Vararia minispora EC-137</name>
    <dbReference type="NCBI Taxonomy" id="1314806"/>
    <lineage>
        <taxon>Eukaryota</taxon>
        <taxon>Fungi</taxon>
        <taxon>Dikarya</taxon>
        <taxon>Basidiomycota</taxon>
        <taxon>Agaricomycotina</taxon>
        <taxon>Agaricomycetes</taxon>
        <taxon>Russulales</taxon>
        <taxon>Lachnocladiaceae</taxon>
        <taxon>Vararia</taxon>
    </lineage>
</organism>
<accession>A0ACB8Q948</accession>
<sequence>MALHNLGQFVECTAGILGRWFGPDAIAYQASVMREYGRVFRLTGFFGEQIISIADTKALYEVFIKHQDNFEEAEYFREYGKNLIFYFRNLRLVLGDAHRKQRKLMNPAFSINHMRRMIPIFQALTLQLQGIMHSNVSKEPKEIDIMEYTSRLALELISQAGFGHTFHAIEGQDDGYSLAVKTLVPLNGRLMFWRPLLPVLTRSIPGRILRFIAERVPWPTLHELIGNADVMHSTSRTIWEEKKRLHALGDKSVVNEYGEGKDIMSILLKTNMAASEEERLTDEELMAQINTFTIAGSDTTSNALSRILYLLSLHPDVQDRLREELTDARGAAGEIGYDDLIELPYLEAVCRETLRLYPPIHFVQRQCREDFVLPLAHSFTDVHGKEKSELFVPHGTTIFANIIGVHRDEAIWGSDAAVWRPERWLSPLPNTVAQARVPGIYANLLTFIGGSRACIGFKFSQLEMKVVLSQLIPTFRFAPSETHEIVWRLGGIITPSVKGSTASKPELPLRVSLVK</sequence>
<reference evidence="1" key="1">
    <citation type="submission" date="2021-02" db="EMBL/GenBank/DDBJ databases">
        <authorList>
            <consortium name="DOE Joint Genome Institute"/>
            <person name="Ahrendt S."/>
            <person name="Looney B.P."/>
            <person name="Miyauchi S."/>
            <person name="Morin E."/>
            <person name="Drula E."/>
            <person name="Courty P.E."/>
            <person name="Chicoki N."/>
            <person name="Fauchery L."/>
            <person name="Kohler A."/>
            <person name="Kuo A."/>
            <person name="Labutti K."/>
            <person name="Pangilinan J."/>
            <person name="Lipzen A."/>
            <person name="Riley R."/>
            <person name="Andreopoulos W."/>
            <person name="He G."/>
            <person name="Johnson J."/>
            <person name="Barry K.W."/>
            <person name="Grigoriev I.V."/>
            <person name="Nagy L."/>
            <person name="Hibbett D."/>
            <person name="Henrissat B."/>
            <person name="Matheny P.B."/>
            <person name="Labbe J."/>
            <person name="Martin F."/>
        </authorList>
    </citation>
    <scope>NUCLEOTIDE SEQUENCE</scope>
    <source>
        <strain evidence="1">EC-137</strain>
    </source>
</reference>
<protein>
    <submittedName>
        <fullName evidence="1">Cytochrome P450</fullName>
    </submittedName>
</protein>
<dbReference type="EMBL" id="MU273765">
    <property type="protein sequence ID" value="KAI0028314.1"/>
    <property type="molecule type" value="Genomic_DNA"/>
</dbReference>
<reference evidence="1" key="2">
    <citation type="journal article" date="2022" name="New Phytol.">
        <title>Evolutionary transition to the ectomycorrhizal habit in the genomes of a hyperdiverse lineage of mushroom-forming fungi.</title>
        <authorList>
            <person name="Looney B."/>
            <person name="Miyauchi S."/>
            <person name="Morin E."/>
            <person name="Drula E."/>
            <person name="Courty P.E."/>
            <person name="Kohler A."/>
            <person name="Kuo A."/>
            <person name="LaButti K."/>
            <person name="Pangilinan J."/>
            <person name="Lipzen A."/>
            <person name="Riley R."/>
            <person name="Andreopoulos W."/>
            <person name="He G."/>
            <person name="Johnson J."/>
            <person name="Nolan M."/>
            <person name="Tritt A."/>
            <person name="Barry K.W."/>
            <person name="Grigoriev I.V."/>
            <person name="Nagy L.G."/>
            <person name="Hibbett D."/>
            <person name="Henrissat B."/>
            <person name="Matheny P.B."/>
            <person name="Labbe J."/>
            <person name="Martin F.M."/>
        </authorList>
    </citation>
    <scope>NUCLEOTIDE SEQUENCE</scope>
    <source>
        <strain evidence="1">EC-137</strain>
    </source>
</reference>
<dbReference type="Proteomes" id="UP000814128">
    <property type="component" value="Unassembled WGS sequence"/>
</dbReference>
<name>A0ACB8Q948_9AGAM</name>